<proteinExistence type="predicted"/>
<name>A0A4Y2VAP7_ARAVE</name>
<reference evidence="1 2" key="1">
    <citation type="journal article" date="2019" name="Sci. Rep.">
        <title>Orb-weaving spider Araneus ventricosus genome elucidates the spidroin gene catalogue.</title>
        <authorList>
            <person name="Kono N."/>
            <person name="Nakamura H."/>
            <person name="Ohtoshi R."/>
            <person name="Moran D.A.P."/>
            <person name="Shinohara A."/>
            <person name="Yoshida Y."/>
            <person name="Fujiwara M."/>
            <person name="Mori M."/>
            <person name="Tomita M."/>
            <person name="Arakawa K."/>
        </authorList>
    </citation>
    <scope>NUCLEOTIDE SEQUENCE [LARGE SCALE GENOMIC DNA]</scope>
</reference>
<accession>A0A4Y2VAP7</accession>
<comment type="caution">
    <text evidence="1">The sequence shown here is derived from an EMBL/GenBank/DDBJ whole genome shotgun (WGS) entry which is preliminary data.</text>
</comment>
<gene>
    <name evidence="1" type="ORF">AVEN_233155_1</name>
</gene>
<dbReference type="EMBL" id="BGPR01044760">
    <property type="protein sequence ID" value="GBO21592.1"/>
    <property type="molecule type" value="Genomic_DNA"/>
</dbReference>
<evidence type="ECO:0000313" key="1">
    <source>
        <dbReference type="EMBL" id="GBO21592.1"/>
    </source>
</evidence>
<dbReference type="AlphaFoldDB" id="A0A4Y2VAP7"/>
<dbReference type="Proteomes" id="UP000499080">
    <property type="component" value="Unassembled WGS sequence"/>
</dbReference>
<evidence type="ECO:0000313" key="2">
    <source>
        <dbReference type="Proteomes" id="UP000499080"/>
    </source>
</evidence>
<sequence>MERWWTSARRQANLISSPRVVETVCLRGGVYIYSYSSGRVAFHSRFSNRCVSLVGTVEPQESEISDNSNKGQPQLVWIHGDSTVIVVFETPRDSTSLQCKYVKNA</sequence>
<protein>
    <submittedName>
        <fullName evidence="1">Uncharacterized protein</fullName>
    </submittedName>
</protein>
<organism evidence="1 2">
    <name type="scientific">Araneus ventricosus</name>
    <name type="common">Orbweaver spider</name>
    <name type="synonym">Epeira ventricosa</name>
    <dbReference type="NCBI Taxonomy" id="182803"/>
    <lineage>
        <taxon>Eukaryota</taxon>
        <taxon>Metazoa</taxon>
        <taxon>Ecdysozoa</taxon>
        <taxon>Arthropoda</taxon>
        <taxon>Chelicerata</taxon>
        <taxon>Arachnida</taxon>
        <taxon>Araneae</taxon>
        <taxon>Araneomorphae</taxon>
        <taxon>Entelegynae</taxon>
        <taxon>Araneoidea</taxon>
        <taxon>Araneidae</taxon>
        <taxon>Araneus</taxon>
    </lineage>
</organism>
<keyword evidence="2" id="KW-1185">Reference proteome</keyword>